<keyword evidence="2" id="KW-0808">Transferase</keyword>
<dbReference type="GO" id="GO:0030170">
    <property type="term" value="F:pyridoxal phosphate binding"/>
    <property type="evidence" value="ECO:0007669"/>
    <property type="project" value="InterPro"/>
</dbReference>
<dbReference type="Pfam" id="PF01053">
    <property type="entry name" value="Cys_Met_Meta_PP"/>
    <property type="match status" value="1"/>
</dbReference>
<keyword evidence="11" id="KW-1185">Reference proteome</keyword>
<evidence type="ECO:0000256" key="8">
    <source>
        <dbReference type="ARBA" id="ARBA00083849"/>
    </source>
</evidence>
<dbReference type="FunFam" id="3.90.1150.10:FF:000063">
    <property type="entry name" value="Probable cystathionine gamma-synthase"/>
    <property type="match status" value="1"/>
</dbReference>
<dbReference type="PANTHER" id="PTHR42699">
    <property type="match status" value="1"/>
</dbReference>
<dbReference type="PANTHER" id="PTHR42699:SF1">
    <property type="entry name" value="CYSTATHIONINE GAMMA-SYNTHASE-RELATED"/>
    <property type="match status" value="1"/>
</dbReference>
<comment type="function">
    <text evidence="5">Catalyzes the formation of L-cystathionine from O-succinyl-L-homoserine (OSHS) and L-cysteine, via a gamma-replacement reaction. In the absence of thiol, catalyzes gamma-elimination to form 2-oxobutanoate, succinate and ammonia.</text>
</comment>
<organism evidence="10 11">
    <name type="scientific">Hebeloma cylindrosporum</name>
    <dbReference type="NCBI Taxonomy" id="76867"/>
    <lineage>
        <taxon>Eukaryota</taxon>
        <taxon>Fungi</taxon>
        <taxon>Dikarya</taxon>
        <taxon>Basidiomycota</taxon>
        <taxon>Agaricomycotina</taxon>
        <taxon>Agaricomycetes</taxon>
        <taxon>Agaricomycetidae</taxon>
        <taxon>Agaricales</taxon>
        <taxon>Agaricineae</taxon>
        <taxon>Hymenogastraceae</taxon>
        <taxon>Hebeloma</taxon>
    </lineage>
</organism>
<dbReference type="SUPFAM" id="SSF53383">
    <property type="entry name" value="PLP-dependent transferases"/>
    <property type="match status" value="1"/>
</dbReference>
<comment type="catalytic activity">
    <reaction evidence="4">
        <text>O-succinyl-L-homoserine + L-cysteine = L,L-cystathionine + succinate + H(+)</text>
        <dbReference type="Rhea" id="RHEA:20397"/>
        <dbReference type="ChEBI" id="CHEBI:15378"/>
        <dbReference type="ChEBI" id="CHEBI:30031"/>
        <dbReference type="ChEBI" id="CHEBI:35235"/>
        <dbReference type="ChEBI" id="CHEBI:57661"/>
        <dbReference type="ChEBI" id="CHEBI:58161"/>
        <dbReference type="EC" id="2.5.1.48"/>
    </reaction>
</comment>
<dbReference type="GO" id="GO:0003962">
    <property type="term" value="F:cystathionine gamma-synthase activity"/>
    <property type="evidence" value="ECO:0007669"/>
    <property type="project" value="UniProtKB-EC"/>
</dbReference>
<evidence type="ECO:0000256" key="6">
    <source>
        <dbReference type="ARBA" id="ARBA00060510"/>
    </source>
</evidence>
<dbReference type="Proteomes" id="UP000053424">
    <property type="component" value="Unassembled WGS sequence"/>
</dbReference>
<evidence type="ECO:0000313" key="11">
    <source>
        <dbReference type="Proteomes" id="UP000053424"/>
    </source>
</evidence>
<feature type="region of interest" description="Disordered" evidence="9">
    <location>
        <begin position="183"/>
        <end position="228"/>
    </location>
</feature>
<dbReference type="STRING" id="686832.A0A0C3CTF4"/>
<evidence type="ECO:0000256" key="7">
    <source>
        <dbReference type="ARBA" id="ARBA00066530"/>
    </source>
</evidence>
<dbReference type="InterPro" id="IPR000277">
    <property type="entry name" value="Cys/Met-Metab_PyrdxlP-dep_enz"/>
</dbReference>
<dbReference type="InterPro" id="IPR015421">
    <property type="entry name" value="PyrdxlP-dep_Trfase_major"/>
</dbReference>
<comment type="cofactor">
    <cofactor evidence="1">
        <name>pyridoxal 5'-phosphate</name>
        <dbReference type="ChEBI" id="CHEBI:597326"/>
    </cofactor>
</comment>
<dbReference type="OrthoDB" id="10047078at2759"/>
<dbReference type="HOGENOM" id="CLU_011302_1_0_1"/>
<keyword evidence="3" id="KW-0663">Pyridoxal phosphate</keyword>
<evidence type="ECO:0000256" key="2">
    <source>
        <dbReference type="ARBA" id="ARBA00022679"/>
    </source>
</evidence>
<dbReference type="Gene3D" id="3.90.1150.10">
    <property type="entry name" value="Aspartate Aminotransferase, domain 1"/>
    <property type="match status" value="1"/>
</dbReference>
<dbReference type="InterPro" id="IPR051750">
    <property type="entry name" value="Trans-sulfuration_enzymes"/>
</dbReference>
<dbReference type="InterPro" id="IPR015422">
    <property type="entry name" value="PyrdxlP-dep_Trfase_small"/>
</dbReference>
<evidence type="ECO:0000256" key="5">
    <source>
        <dbReference type="ARBA" id="ARBA00058439"/>
    </source>
</evidence>
<reference evidence="11" key="2">
    <citation type="submission" date="2015-01" db="EMBL/GenBank/DDBJ databases">
        <title>Evolutionary Origins and Diversification of the Mycorrhizal Mutualists.</title>
        <authorList>
            <consortium name="DOE Joint Genome Institute"/>
            <consortium name="Mycorrhizal Genomics Consortium"/>
            <person name="Kohler A."/>
            <person name="Kuo A."/>
            <person name="Nagy L.G."/>
            <person name="Floudas D."/>
            <person name="Copeland A."/>
            <person name="Barry K.W."/>
            <person name="Cichocki N."/>
            <person name="Veneault-Fourrey C."/>
            <person name="LaButti K."/>
            <person name="Lindquist E.A."/>
            <person name="Lipzen A."/>
            <person name="Lundell T."/>
            <person name="Morin E."/>
            <person name="Murat C."/>
            <person name="Riley R."/>
            <person name="Ohm R."/>
            <person name="Sun H."/>
            <person name="Tunlid A."/>
            <person name="Henrissat B."/>
            <person name="Grigoriev I.V."/>
            <person name="Hibbett D.S."/>
            <person name="Martin F."/>
        </authorList>
    </citation>
    <scope>NUCLEOTIDE SEQUENCE [LARGE SCALE GENOMIC DNA]</scope>
    <source>
        <strain evidence="11">h7</strain>
    </source>
</reference>
<dbReference type="EMBL" id="KN831770">
    <property type="protein sequence ID" value="KIM47131.1"/>
    <property type="molecule type" value="Genomic_DNA"/>
</dbReference>
<proteinExistence type="predicted"/>
<gene>
    <name evidence="10" type="ORF">M413DRAFT_440654</name>
</gene>
<reference evidence="10 11" key="1">
    <citation type="submission" date="2014-04" db="EMBL/GenBank/DDBJ databases">
        <authorList>
            <consortium name="DOE Joint Genome Institute"/>
            <person name="Kuo A."/>
            <person name="Gay G."/>
            <person name="Dore J."/>
            <person name="Kohler A."/>
            <person name="Nagy L.G."/>
            <person name="Floudas D."/>
            <person name="Copeland A."/>
            <person name="Barry K.W."/>
            <person name="Cichocki N."/>
            <person name="Veneault-Fourrey C."/>
            <person name="LaButti K."/>
            <person name="Lindquist E.A."/>
            <person name="Lipzen A."/>
            <person name="Lundell T."/>
            <person name="Morin E."/>
            <person name="Murat C."/>
            <person name="Sun H."/>
            <person name="Tunlid A."/>
            <person name="Henrissat B."/>
            <person name="Grigoriev I.V."/>
            <person name="Hibbett D.S."/>
            <person name="Martin F."/>
            <person name="Nordberg H.P."/>
            <person name="Cantor M.N."/>
            <person name="Hua S.X."/>
        </authorList>
    </citation>
    <scope>NUCLEOTIDE SEQUENCE [LARGE SCALE GENOMIC DNA]</scope>
    <source>
        <strain evidence="11">h7</strain>
    </source>
</reference>
<accession>A0A0C3CTF4</accession>
<evidence type="ECO:0000256" key="9">
    <source>
        <dbReference type="SAM" id="MobiDB-lite"/>
    </source>
</evidence>
<dbReference type="GO" id="GO:0019346">
    <property type="term" value="P:transsulfuration"/>
    <property type="evidence" value="ECO:0007669"/>
    <property type="project" value="InterPro"/>
</dbReference>
<evidence type="ECO:0000313" key="10">
    <source>
        <dbReference type="EMBL" id="KIM47131.1"/>
    </source>
</evidence>
<evidence type="ECO:0000256" key="4">
    <source>
        <dbReference type="ARBA" id="ARBA00051441"/>
    </source>
</evidence>
<comment type="pathway">
    <text evidence="6">Amino-acid biosynthesis; L-methionine biosynthesis via de novo pathway; L-cystathionine from O-succinyl-L-homoserine: step 1/1.</text>
</comment>
<dbReference type="InterPro" id="IPR015424">
    <property type="entry name" value="PyrdxlP-dep_Trfase"/>
</dbReference>
<dbReference type="EC" id="2.5.1.48" evidence="7"/>
<sequence length="649" mass="71315">MVENQVALGLSVPPYTPHAISVSLPTWRDNVGYEEGEQRVVDKMVSGYPRFFIHLSIKKLAAFCEQKYTRGDDEKCMLFSTQTIADQCRTFIQRRSVTLGAPVTARLVHLKICPEDKQNDGGDSKSDQSLASSSSCADLHIVFFPADAFPIAKEFWQHTGLGISSRLAEKCLSLLPVDPPNVQRPISPTLGRTPGKEPNRHYSAVKSRPTSPPAAVQLPPTPPLTGSFAVEDSNPDSVYLEERYGRNLPIHAASLAKRALRSRVAGTLIKGNICDCVNDSGSEKNELVVGPSVRGVADVAAEDVYLYPTGMAAIWSAHNIALSVLPPAKSVCFGFTYTDTLKVLEKWGPGCHFLGFGVDSDIDELEKLLEDESKRDPTKPPVLALFTEFPSNPLLRSANLPRLRGLADKYDFLIVIDETIGNFVNVEVLPYADILVSSLTKVFSGASNVMGGSLILNPKGRHYSSLKKHMDDHFEDVYFNEDAIFMERNSRDFKRRVRIIDTNTETVCDFLRSRSLASGASSAVIKEVYYPKYITRSNYEICRNRDVDPEDGKTGGFGGLFSLTFTSDSASKAFFDALPCHKGPSLGTNFTLACPFTILAHFGELDWAAQYGVETGLVRISVGMEETASLLRSFETALKAAEAVRLDNV</sequence>
<dbReference type="AlphaFoldDB" id="A0A0C3CTF4"/>
<evidence type="ECO:0000256" key="3">
    <source>
        <dbReference type="ARBA" id="ARBA00022898"/>
    </source>
</evidence>
<evidence type="ECO:0000256" key="1">
    <source>
        <dbReference type="ARBA" id="ARBA00001933"/>
    </source>
</evidence>
<dbReference type="FunFam" id="3.40.640.10:FF:000094">
    <property type="entry name" value="Probable cystathionine gamma-synthase"/>
    <property type="match status" value="1"/>
</dbReference>
<name>A0A0C3CTF4_HEBCY</name>
<dbReference type="Gene3D" id="3.40.640.10">
    <property type="entry name" value="Type I PLP-dependent aspartate aminotransferase-like (Major domain)"/>
    <property type="match status" value="1"/>
</dbReference>
<protein>
    <recommendedName>
        <fullName evidence="7">cystathionine gamma-synthase</fullName>
        <ecNumber evidence="7">2.5.1.48</ecNumber>
    </recommendedName>
    <alternativeName>
        <fullName evidence="8">O-succinylhomoserine (thiol)-lyase</fullName>
    </alternativeName>
</protein>